<reference evidence="2" key="2">
    <citation type="submission" date="2015-07" db="EMBL/GenBank/DDBJ databases">
        <title>Contrasting host-pathogen interactions and genome evolution in two generalist and specialist microsporidian pathogens of mosquitoes.</title>
        <authorList>
            <consortium name="The Broad Institute Genomics Platform"/>
            <consortium name="The Broad Institute Genome Sequencing Center for Infectious Disease"/>
            <person name="Cuomo C.A."/>
            <person name="Sanscrainte N.D."/>
            <person name="Goldberg J.M."/>
            <person name="Heiman D."/>
            <person name="Young S."/>
            <person name="Zeng Q."/>
            <person name="Becnel J.J."/>
            <person name="Birren B.W."/>
        </authorList>
    </citation>
    <scope>NUCLEOTIDE SEQUENCE [LARGE SCALE GENOMIC DNA]</scope>
    <source>
        <strain evidence="2">USNM 41457</strain>
    </source>
</reference>
<gene>
    <name evidence="1" type="ORF">EDEG_01589</name>
</gene>
<sequence length="118" mass="13663">MLKRKSSYFTNMQLQCSRDAKKIICFLNFHTIYLRLFTKVNHKNRICALIAFPPTILLICWAQDNLFTINVFLLSKILFLALKGTCHTQCVTSKNSNDHSKYLVENSSVNHIYSCISI</sequence>
<evidence type="ECO:0000313" key="1">
    <source>
        <dbReference type="EMBL" id="EJW04109.1"/>
    </source>
</evidence>
<name>J9D9E6_EDHAE</name>
<dbReference type="InParanoid" id="J9D9E6"/>
<keyword evidence="2" id="KW-1185">Reference proteome</keyword>
<dbReference type="EMBL" id="AFBI03000023">
    <property type="protein sequence ID" value="EJW04109.1"/>
    <property type="molecule type" value="Genomic_DNA"/>
</dbReference>
<protein>
    <submittedName>
        <fullName evidence="1">Uncharacterized protein</fullName>
    </submittedName>
</protein>
<dbReference type="HOGENOM" id="CLU_2073110_0_0_1"/>
<organism evidence="1 2">
    <name type="scientific">Edhazardia aedis (strain USNM 41457)</name>
    <name type="common">Microsporidian parasite</name>
    <dbReference type="NCBI Taxonomy" id="1003232"/>
    <lineage>
        <taxon>Eukaryota</taxon>
        <taxon>Fungi</taxon>
        <taxon>Fungi incertae sedis</taxon>
        <taxon>Microsporidia</taxon>
        <taxon>Edhazardia</taxon>
    </lineage>
</organism>
<reference evidence="1 2" key="1">
    <citation type="submission" date="2011-08" db="EMBL/GenBank/DDBJ databases">
        <authorList>
            <person name="Liu Z.J."/>
            <person name="Shi F.L."/>
            <person name="Lu J.Q."/>
            <person name="Li M."/>
            <person name="Wang Z.L."/>
        </authorList>
    </citation>
    <scope>NUCLEOTIDE SEQUENCE [LARGE SCALE GENOMIC DNA]</scope>
    <source>
        <strain evidence="1 2">USNM 41457</strain>
    </source>
</reference>
<proteinExistence type="predicted"/>
<dbReference type="VEuPathDB" id="MicrosporidiaDB:EDEG_01589"/>
<accession>J9D9E6</accession>
<dbReference type="Proteomes" id="UP000003163">
    <property type="component" value="Unassembled WGS sequence"/>
</dbReference>
<dbReference type="AlphaFoldDB" id="J9D9E6"/>
<comment type="caution">
    <text evidence="1">The sequence shown here is derived from an EMBL/GenBank/DDBJ whole genome shotgun (WGS) entry which is preliminary data.</text>
</comment>
<evidence type="ECO:0000313" key="2">
    <source>
        <dbReference type="Proteomes" id="UP000003163"/>
    </source>
</evidence>